<dbReference type="Pfam" id="PF01850">
    <property type="entry name" value="PIN"/>
    <property type="match status" value="1"/>
</dbReference>
<gene>
    <name evidence="2" type="ORF">PITCH_A780092</name>
</gene>
<name>A0A445N2L9_9BACT</name>
<dbReference type="InterPro" id="IPR029060">
    <property type="entry name" value="PIN-like_dom_sf"/>
</dbReference>
<feature type="domain" description="PIN" evidence="1">
    <location>
        <begin position="6"/>
        <end position="125"/>
    </location>
</feature>
<dbReference type="CDD" id="cd18689">
    <property type="entry name" value="PIN_VapC-like"/>
    <property type="match status" value="1"/>
</dbReference>
<protein>
    <submittedName>
        <fullName evidence="2">PilT protein domain protein</fullName>
    </submittedName>
</protein>
<sequence length="134" mass="15142">MKQRFLFDSHALLAFFQKEDGAEVVAEILRKAISHNQDRLICIINLGEILYLTKRRFGDEKKLQVLAKIHQLGIQILSVPDSIVFQAAGIKATYPISYSDCFALSCAISESAILVTGDPEFKQVSHMAEILWFR</sequence>
<organism evidence="2">
    <name type="scientific">uncultured Desulfobacterium sp</name>
    <dbReference type="NCBI Taxonomy" id="201089"/>
    <lineage>
        <taxon>Bacteria</taxon>
        <taxon>Pseudomonadati</taxon>
        <taxon>Thermodesulfobacteriota</taxon>
        <taxon>Desulfobacteria</taxon>
        <taxon>Desulfobacterales</taxon>
        <taxon>Desulfobacteriaceae</taxon>
        <taxon>Desulfobacterium</taxon>
        <taxon>environmental samples</taxon>
    </lineage>
</organism>
<evidence type="ECO:0000313" key="2">
    <source>
        <dbReference type="EMBL" id="SPD75962.1"/>
    </source>
</evidence>
<dbReference type="AlphaFoldDB" id="A0A445N2L9"/>
<accession>A0A445N2L9</accession>
<reference evidence="2" key="1">
    <citation type="submission" date="2018-01" db="EMBL/GenBank/DDBJ databases">
        <authorList>
            <person name="Regsiter A."/>
            <person name="William W."/>
        </authorList>
    </citation>
    <scope>NUCLEOTIDE SEQUENCE</scope>
    <source>
        <strain evidence="2">TRIP AH-1</strain>
    </source>
</reference>
<proteinExistence type="predicted"/>
<evidence type="ECO:0000259" key="1">
    <source>
        <dbReference type="Pfam" id="PF01850"/>
    </source>
</evidence>
<dbReference type="EMBL" id="OJIN01000223">
    <property type="protein sequence ID" value="SPD75962.1"/>
    <property type="molecule type" value="Genomic_DNA"/>
</dbReference>
<dbReference type="InterPro" id="IPR002716">
    <property type="entry name" value="PIN_dom"/>
</dbReference>
<dbReference type="Gene3D" id="3.40.50.1010">
    <property type="entry name" value="5'-nuclease"/>
    <property type="match status" value="1"/>
</dbReference>
<dbReference type="SUPFAM" id="SSF88723">
    <property type="entry name" value="PIN domain-like"/>
    <property type="match status" value="1"/>
</dbReference>